<keyword evidence="2" id="KW-1162">Viral penetration into host cytoplasm</keyword>
<protein>
    <submittedName>
        <fullName evidence="7">Putative head tail connector protein</fullName>
    </submittedName>
</protein>
<sequence length="612" mass="68107">MYGGQYVFCFSYPHDTNYANDDMLGSLLRTNGTTYAYTEGDIMPTIRELTAKRESLKSRKQPWEYPLEILGKYIYTRKQQFGQTTSPGAFLNDGMINDSTAIRANGAMASAIMGALWKSGNKTFRLRRPRHISDTKANQEFYLRQNEILASAMESPKAGFETAFDESLREEGAFGTSGIAEFKGDYQNPLIFKSWSIQSVMIAEGADGFVDTIYYDDSVPLRIVAETYGEENLPADLKALYQDPTKHNDRIKICIAIEPRPEKAQKGKGDKGMPIASYHFTFEGTPKLLRESGYTELPVRISRWYKLANEEYGRSPGMDALPAIMQINALKEIFLICVEKKAEPPLYILDDGSLGAGTVDTSARGLSVFNSFGRAPGQPPIGTIFDIGELQSLMTAIEATSGEITQHFLIDKLYDLNNKSRMTLGEAEMRYQIRSDALSSIYARKTAETLNPLIIRSYNILFDMGLLGITEEDEATANILRAEGIEPLIMPEEIAQAIVDGKDIYEIDYISPAAHVMREEEYRGLITTANNATQMAAVDEMSIHKLNIDKFLEHSRDLTGAPMDLLRSDEETKTIRTGIAKARAAEAQAAIQREQAATLKDVETAKATTAGR</sequence>
<dbReference type="EMBL" id="MT143650">
    <property type="protein sequence ID" value="QJA99434.1"/>
    <property type="molecule type" value="Genomic_DNA"/>
</dbReference>
<evidence type="ECO:0000256" key="2">
    <source>
        <dbReference type="ARBA" id="ARBA00022595"/>
    </source>
</evidence>
<gene>
    <name evidence="8" type="ORF">MM171A01043_0007</name>
    <name evidence="7" type="ORF">MM415B01176_0007</name>
</gene>
<dbReference type="GO" id="GO:0046718">
    <property type="term" value="P:symbiont entry into host cell"/>
    <property type="evidence" value="ECO:0007669"/>
    <property type="project" value="UniProtKB-KW"/>
</dbReference>
<dbReference type="GO" id="GO:0044423">
    <property type="term" value="C:virion component"/>
    <property type="evidence" value="ECO:0007669"/>
    <property type="project" value="UniProtKB-KW"/>
</dbReference>
<evidence type="ECO:0000313" key="7">
    <source>
        <dbReference type="EMBL" id="QJA60158.1"/>
    </source>
</evidence>
<comment type="subcellular location">
    <subcellularLocation>
        <location evidence="1">Virion</location>
    </subcellularLocation>
</comment>
<evidence type="ECO:0000256" key="6">
    <source>
        <dbReference type="ARBA" id="ARBA00023296"/>
    </source>
</evidence>
<evidence type="ECO:0000256" key="4">
    <source>
        <dbReference type="ARBA" id="ARBA00022844"/>
    </source>
</evidence>
<evidence type="ECO:0000256" key="1">
    <source>
        <dbReference type="ARBA" id="ARBA00004328"/>
    </source>
</evidence>
<evidence type="ECO:0000256" key="3">
    <source>
        <dbReference type="ARBA" id="ARBA00022612"/>
    </source>
</evidence>
<dbReference type="Pfam" id="PF12236">
    <property type="entry name" value="Head-tail_con"/>
    <property type="match status" value="1"/>
</dbReference>
<proteinExistence type="predicted"/>
<reference evidence="7" key="1">
    <citation type="submission" date="2020-03" db="EMBL/GenBank/DDBJ databases">
        <title>The deep terrestrial virosphere.</title>
        <authorList>
            <person name="Holmfeldt K."/>
            <person name="Nilsson E."/>
            <person name="Simone D."/>
            <person name="Lopez-Fernandez M."/>
            <person name="Wu X."/>
            <person name="de Brujin I."/>
            <person name="Lundin D."/>
            <person name="Andersson A."/>
            <person name="Bertilsson S."/>
            <person name="Dopson M."/>
        </authorList>
    </citation>
    <scope>NUCLEOTIDE SEQUENCE</scope>
    <source>
        <strain evidence="8">MM171A01043</strain>
        <strain evidence="7">MM415B01176</strain>
    </source>
</reference>
<accession>A0A6M3ISB6</accession>
<keyword evidence="3" id="KW-1188">Viral release from host cell</keyword>
<dbReference type="InterPro" id="IPR020991">
    <property type="entry name" value="Connector_podovirus"/>
</dbReference>
<keyword evidence="4" id="KW-0946">Virion</keyword>
<keyword evidence="5" id="KW-0231">Viral genome packaging</keyword>
<name>A0A6M3ISB6_9ZZZZ</name>
<evidence type="ECO:0000256" key="5">
    <source>
        <dbReference type="ARBA" id="ARBA00023219"/>
    </source>
</evidence>
<evidence type="ECO:0000313" key="8">
    <source>
        <dbReference type="EMBL" id="QJA99434.1"/>
    </source>
</evidence>
<keyword evidence="6" id="KW-1160">Virus entry into host cell</keyword>
<dbReference type="AlphaFoldDB" id="A0A6M3ISB6"/>
<dbReference type="EMBL" id="MT141398">
    <property type="protein sequence ID" value="QJA60158.1"/>
    <property type="molecule type" value="Genomic_DNA"/>
</dbReference>
<organism evidence="7">
    <name type="scientific">viral metagenome</name>
    <dbReference type="NCBI Taxonomy" id="1070528"/>
    <lineage>
        <taxon>unclassified sequences</taxon>
        <taxon>metagenomes</taxon>
        <taxon>organismal metagenomes</taxon>
    </lineage>
</organism>